<dbReference type="SUPFAM" id="SSF47954">
    <property type="entry name" value="Cyclin-like"/>
    <property type="match status" value="1"/>
</dbReference>
<proteinExistence type="inferred from homology"/>
<reference evidence="4 5" key="1">
    <citation type="journal article" date="2015" name="Proc. Natl. Acad. Sci. U.S.A.">
        <title>The resurrection genome of Boea hygrometrica: A blueprint for survival of dehydration.</title>
        <authorList>
            <person name="Xiao L."/>
            <person name="Yang G."/>
            <person name="Zhang L."/>
            <person name="Yang X."/>
            <person name="Zhao S."/>
            <person name="Ji Z."/>
            <person name="Zhou Q."/>
            <person name="Hu M."/>
            <person name="Wang Y."/>
            <person name="Chen M."/>
            <person name="Xu Y."/>
            <person name="Jin H."/>
            <person name="Xiao X."/>
            <person name="Hu G."/>
            <person name="Bao F."/>
            <person name="Hu Y."/>
            <person name="Wan P."/>
            <person name="Li L."/>
            <person name="Deng X."/>
            <person name="Kuang T."/>
            <person name="Xiang C."/>
            <person name="Zhu J.K."/>
            <person name="Oliver M.J."/>
            <person name="He Y."/>
        </authorList>
    </citation>
    <scope>NUCLEOTIDE SEQUENCE [LARGE SCALE GENOMIC DNA]</scope>
    <source>
        <strain evidence="5">cv. XS01</strain>
    </source>
</reference>
<evidence type="ECO:0000256" key="2">
    <source>
        <dbReference type="ARBA" id="ARBA00022618"/>
    </source>
</evidence>
<evidence type="ECO:0000313" key="5">
    <source>
        <dbReference type="Proteomes" id="UP000250235"/>
    </source>
</evidence>
<dbReference type="InterPro" id="IPR013922">
    <property type="entry name" value="Cyclin_PHO80-like"/>
</dbReference>
<evidence type="ECO:0000256" key="1">
    <source>
        <dbReference type="ARBA" id="ARBA00007215"/>
    </source>
</evidence>
<evidence type="ECO:0000256" key="3">
    <source>
        <dbReference type="ARBA" id="ARBA00023306"/>
    </source>
</evidence>
<sequence length="327" mass="37281">MEMGEGSALLVHDKFQNMGALALETETVFSNDDALLGLKYSIKDNRGNPRVLSLLSVFLEKAIQKNERMLDTSQAKDVITIFHGLRAPSLSIQQYIDRIFKYSCCSPSCFVIAHIYLDRFIQRMNSCLTSLNIHRLLITGVMVAAKFMDDAFFNNAYYARVGGVSTTEMNRLETRFLFAVDFRLYEHHLQEDLLTRCDITGKSPEDSCPNREFCPMTLAQIGSMPEDSVMTSRILPGYVFPYLKNPGTIRFASSEQQDPRGSRRVSRPRYSVAEKIFLNSSLEARPPDLQTYRPPYLTQLIPRGQTSYFPTYKPPDYLPISRPYGLT</sequence>
<dbReference type="Proteomes" id="UP000250235">
    <property type="component" value="Unassembled WGS sequence"/>
</dbReference>
<dbReference type="InterPro" id="IPR036915">
    <property type="entry name" value="Cyclin-like_sf"/>
</dbReference>
<keyword evidence="5" id="KW-1185">Reference proteome</keyword>
<dbReference type="AlphaFoldDB" id="A0A2Z7BDW0"/>
<dbReference type="GO" id="GO:0019901">
    <property type="term" value="F:protein kinase binding"/>
    <property type="evidence" value="ECO:0007669"/>
    <property type="project" value="InterPro"/>
</dbReference>
<dbReference type="Gene3D" id="1.10.472.10">
    <property type="entry name" value="Cyclin-like"/>
    <property type="match status" value="1"/>
</dbReference>
<evidence type="ECO:0000313" key="4">
    <source>
        <dbReference type="EMBL" id="KZV32420.1"/>
    </source>
</evidence>
<dbReference type="OrthoDB" id="337735at2759"/>
<accession>A0A2Z7BDW0</accession>
<evidence type="ECO:0008006" key="6">
    <source>
        <dbReference type="Google" id="ProtNLM"/>
    </source>
</evidence>
<dbReference type="PANTHER" id="PTHR15615">
    <property type="match status" value="1"/>
</dbReference>
<keyword evidence="3" id="KW-0131">Cell cycle</keyword>
<comment type="similarity">
    <text evidence="1">Belongs to the cyclin family. Cyclin U/P subfamily.</text>
</comment>
<dbReference type="Pfam" id="PF08613">
    <property type="entry name" value="Cyclin"/>
    <property type="match status" value="1"/>
</dbReference>
<organism evidence="4 5">
    <name type="scientific">Dorcoceras hygrometricum</name>
    <dbReference type="NCBI Taxonomy" id="472368"/>
    <lineage>
        <taxon>Eukaryota</taxon>
        <taxon>Viridiplantae</taxon>
        <taxon>Streptophyta</taxon>
        <taxon>Embryophyta</taxon>
        <taxon>Tracheophyta</taxon>
        <taxon>Spermatophyta</taxon>
        <taxon>Magnoliopsida</taxon>
        <taxon>eudicotyledons</taxon>
        <taxon>Gunneridae</taxon>
        <taxon>Pentapetalae</taxon>
        <taxon>asterids</taxon>
        <taxon>lamiids</taxon>
        <taxon>Lamiales</taxon>
        <taxon>Gesneriaceae</taxon>
        <taxon>Didymocarpoideae</taxon>
        <taxon>Trichosporeae</taxon>
        <taxon>Loxocarpinae</taxon>
        <taxon>Dorcoceras</taxon>
    </lineage>
</organism>
<dbReference type="PANTHER" id="PTHR15615:SF80">
    <property type="entry name" value="CYCLIN"/>
    <property type="match status" value="1"/>
</dbReference>
<protein>
    <recommendedName>
        <fullName evidence="6">Cyclin-P3-1</fullName>
    </recommendedName>
</protein>
<dbReference type="GO" id="GO:0051301">
    <property type="term" value="P:cell division"/>
    <property type="evidence" value="ECO:0007669"/>
    <property type="project" value="UniProtKB-KW"/>
</dbReference>
<gene>
    <name evidence="4" type="ORF">F511_03703</name>
</gene>
<dbReference type="EMBL" id="KV006883">
    <property type="protein sequence ID" value="KZV32420.1"/>
    <property type="molecule type" value="Genomic_DNA"/>
</dbReference>
<name>A0A2Z7BDW0_9LAMI</name>
<keyword evidence="2" id="KW-0132">Cell division</keyword>